<dbReference type="InterPro" id="IPR036881">
    <property type="entry name" value="Glyco_hydro_3_C_sf"/>
</dbReference>
<evidence type="ECO:0000259" key="8">
    <source>
        <dbReference type="Pfam" id="PF01915"/>
    </source>
</evidence>
<keyword evidence="6" id="KW-0119">Carbohydrate metabolism</keyword>
<evidence type="ECO:0000256" key="3">
    <source>
        <dbReference type="ARBA" id="ARBA00012744"/>
    </source>
</evidence>
<evidence type="ECO:0000256" key="2">
    <source>
        <dbReference type="ARBA" id="ARBA00005336"/>
    </source>
</evidence>
<dbReference type="GO" id="GO:0008422">
    <property type="term" value="F:beta-glucosidase activity"/>
    <property type="evidence" value="ECO:0007669"/>
    <property type="project" value="UniProtKB-EC"/>
</dbReference>
<evidence type="ECO:0000256" key="7">
    <source>
        <dbReference type="ARBA" id="ARBA00023295"/>
    </source>
</evidence>
<dbReference type="EMBL" id="KZ613989">
    <property type="protein sequence ID" value="PMD28787.1"/>
    <property type="molecule type" value="Genomic_DNA"/>
</dbReference>
<dbReference type="EC" id="3.2.1.21" evidence="3"/>
<reference evidence="9 11" key="1">
    <citation type="submission" date="2016-04" db="EMBL/GenBank/DDBJ databases">
        <title>A degradative enzymes factory behind the ericoid mycorrhizal symbiosis.</title>
        <authorList>
            <consortium name="DOE Joint Genome Institute"/>
            <person name="Martino E."/>
            <person name="Morin E."/>
            <person name="Grelet G."/>
            <person name="Kuo A."/>
            <person name="Kohler A."/>
            <person name="Daghino S."/>
            <person name="Barry K."/>
            <person name="Choi C."/>
            <person name="Cichocki N."/>
            <person name="Clum A."/>
            <person name="Copeland A."/>
            <person name="Hainaut M."/>
            <person name="Haridas S."/>
            <person name="Labutti K."/>
            <person name="Lindquist E."/>
            <person name="Lipzen A."/>
            <person name="Khouja H.-R."/>
            <person name="Murat C."/>
            <person name="Ohm R."/>
            <person name="Olson A."/>
            <person name="Spatafora J."/>
            <person name="Veneault-Fourrey C."/>
            <person name="Henrissat B."/>
            <person name="Grigoriev I."/>
            <person name="Martin F."/>
            <person name="Perotto S."/>
        </authorList>
    </citation>
    <scope>NUCLEOTIDE SEQUENCE [LARGE SCALE GENOMIC DNA]</scope>
    <source>
        <strain evidence="9 11">F</strain>
    </source>
</reference>
<dbReference type="InterPro" id="IPR002772">
    <property type="entry name" value="Glyco_hydro_3_C"/>
</dbReference>
<gene>
    <name evidence="10" type="ORF">L207DRAFT_443431</name>
    <name evidence="9" type="ORF">L207DRAFT_446618</name>
</gene>
<dbReference type="Pfam" id="PF01915">
    <property type="entry name" value="Glyco_hydro_3_C"/>
    <property type="match status" value="1"/>
</dbReference>
<dbReference type="GO" id="GO:0009251">
    <property type="term" value="P:glucan catabolic process"/>
    <property type="evidence" value="ECO:0007669"/>
    <property type="project" value="TreeGrafter"/>
</dbReference>
<dbReference type="Proteomes" id="UP000235786">
    <property type="component" value="Unassembled WGS sequence"/>
</dbReference>
<dbReference type="OrthoDB" id="416222at2759"/>
<proteinExistence type="inferred from homology"/>
<evidence type="ECO:0000256" key="1">
    <source>
        <dbReference type="ARBA" id="ARBA00000448"/>
    </source>
</evidence>
<dbReference type="EMBL" id="KZ613966">
    <property type="protein sequence ID" value="PMD30499.1"/>
    <property type="molecule type" value="Genomic_DNA"/>
</dbReference>
<keyword evidence="4" id="KW-0732">Signal</keyword>
<evidence type="ECO:0000313" key="9">
    <source>
        <dbReference type="EMBL" id="PMD28787.1"/>
    </source>
</evidence>
<organism evidence="9 11">
    <name type="scientific">Hyaloscypha variabilis (strain UAMH 11265 / GT02V1 / F)</name>
    <name type="common">Meliniomyces variabilis</name>
    <dbReference type="NCBI Taxonomy" id="1149755"/>
    <lineage>
        <taxon>Eukaryota</taxon>
        <taxon>Fungi</taxon>
        <taxon>Dikarya</taxon>
        <taxon>Ascomycota</taxon>
        <taxon>Pezizomycotina</taxon>
        <taxon>Leotiomycetes</taxon>
        <taxon>Helotiales</taxon>
        <taxon>Hyaloscyphaceae</taxon>
        <taxon>Hyaloscypha</taxon>
        <taxon>Hyaloscypha variabilis</taxon>
    </lineage>
</organism>
<evidence type="ECO:0000313" key="10">
    <source>
        <dbReference type="EMBL" id="PMD30499.1"/>
    </source>
</evidence>
<accession>A0A2J6QR98</accession>
<comment type="catalytic activity">
    <reaction evidence="1">
        <text>Hydrolysis of terminal, non-reducing beta-D-glucosyl residues with release of beta-D-glucose.</text>
        <dbReference type="EC" id="3.2.1.21"/>
    </reaction>
</comment>
<dbReference type="PANTHER" id="PTHR42715">
    <property type="entry name" value="BETA-GLUCOSIDASE"/>
    <property type="match status" value="1"/>
</dbReference>
<keyword evidence="5" id="KW-0378">Hydrolase</keyword>
<name>A0A2J6QR98_HYAVF</name>
<keyword evidence="7" id="KW-0326">Glycosidase</keyword>
<dbReference type="Gene3D" id="3.40.50.1700">
    <property type="entry name" value="Glycoside hydrolase family 3 C-terminal domain"/>
    <property type="match status" value="1"/>
</dbReference>
<keyword evidence="11" id="KW-1185">Reference proteome</keyword>
<dbReference type="PANTHER" id="PTHR42715:SF5">
    <property type="entry name" value="BETA-GLUCOSIDASE M-RELATED"/>
    <property type="match status" value="1"/>
</dbReference>
<sequence>MGCKAGCARYPVVDGYRQIEDERRNELDTTLCAAIYDDYSDNLVTSVADQCNNTIIVIHNPGPRLVDGFVDHPNVTAIVYAHVPGQDSGEATAALLYGDENFSGKLPYTVAKNESDYGALLNPSQPEGDYVYFPQSDFNEGAFMCFELQYRLTGCHIQSSSSRGPIDKEICHHIVGS</sequence>
<evidence type="ECO:0000256" key="4">
    <source>
        <dbReference type="ARBA" id="ARBA00022729"/>
    </source>
</evidence>
<feature type="domain" description="Glycoside hydrolase family 3 C-terminal" evidence="8">
    <location>
        <begin position="37"/>
        <end position="143"/>
    </location>
</feature>
<dbReference type="SUPFAM" id="SSF52279">
    <property type="entry name" value="Beta-D-glucan exohydrolase, C-terminal domain"/>
    <property type="match status" value="1"/>
</dbReference>
<dbReference type="STRING" id="1149755.A0A2J6QR98"/>
<protein>
    <recommendedName>
        <fullName evidence="3">beta-glucosidase</fullName>
        <ecNumber evidence="3">3.2.1.21</ecNumber>
    </recommendedName>
</protein>
<dbReference type="AlphaFoldDB" id="A0A2J6QR98"/>
<evidence type="ECO:0000256" key="6">
    <source>
        <dbReference type="ARBA" id="ARBA00023277"/>
    </source>
</evidence>
<comment type="similarity">
    <text evidence="2">Belongs to the glycosyl hydrolase 3 family.</text>
</comment>
<dbReference type="InterPro" id="IPR050288">
    <property type="entry name" value="Cellulose_deg_GH3"/>
</dbReference>
<evidence type="ECO:0000313" key="11">
    <source>
        <dbReference type="Proteomes" id="UP000235786"/>
    </source>
</evidence>
<evidence type="ECO:0000256" key="5">
    <source>
        <dbReference type="ARBA" id="ARBA00022801"/>
    </source>
</evidence>